<keyword evidence="2 5" id="KW-0119">Carbohydrate metabolism</keyword>
<dbReference type="PRINTS" id="PR00134">
    <property type="entry name" value="GLHYDRLASE10"/>
</dbReference>
<dbReference type="Proteomes" id="UP000317421">
    <property type="component" value="Unassembled WGS sequence"/>
</dbReference>
<dbReference type="SUPFAM" id="SSF51445">
    <property type="entry name" value="(Trans)glycosidases"/>
    <property type="match status" value="1"/>
</dbReference>
<dbReference type="Gene3D" id="3.20.20.80">
    <property type="entry name" value="Glycosidases"/>
    <property type="match status" value="1"/>
</dbReference>
<dbReference type="InterPro" id="IPR001000">
    <property type="entry name" value="GH10_dom"/>
</dbReference>
<accession>A0A5C6A3B7</accession>
<dbReference type="InterPro" id="IPR017853">
    <property type="entry name" value="GH"/>
</dbReference>
<dbReference type="GO" id="GO:0045493">
    <property type="term" value="P:xylan catabolic process"/>
    <property type="evidence" value="ECO:0007669"/>
    <property type="project" value="UniProtKB-KW"/>
</dbReference>
<dbReference type="OrthoDB" id="2513075at2"/>
<organism evidence="7 8">
    <name type="scientific">Botrimarina colliarenosi</name>
    <dbReference type="NCBI Taxonomy" id="2528001"/>
    <lineage>
        <taxon>Bacteria</taxon>
        <taxon>Pseudomonadati</taxon>
        <taxon>Planctomycetota</taxon>
        <taxon>Planctomycetia</taxon>
        <taxon>Pirellulales</taxon>
        <taxon>Lacipirellulaceae</taxon>
        <taxon>Botrimarina</taxon>
    </lineage>
</organism>
<proteinExistence type="inferred from homology"/>
<comment type="catalytic activity">
    <reaction evidence="5">
        <text>Endohydrolysis of (1-&gt;4)-beta-D-xylosidic linkages in xylans.</text>
        <dbReference type="EC" id="3.2.1.8"/>
    </reaction>
</comment>
<dbReference type="PANTHER" id="PTHR31490:SF90">
    <property type="entry name" value="ENDO-1,4-BETA-XYLANASE A"/>
    <property type="match status" value="1"/>
</dbReference>
<sequence>MTHHPVTTALAVLSALVACGPAIGDEPVGSLAKAFAGKYRIGVAISTGLVTNPRPAADALIRHQFNSATPENLLKWENVHPDKDRYDFGPADRFVAFGKENDLFLVGHTLVWHSQTPAWVFESAPGVPATREQLLTTMRDHIYNVAGRYAGQIGGWDVVNEALNDDGTLRDSPWRRIIGDDYLEFAFKYAQEADPAAELYYNDYSMHLAAKRDGAVRLVDKLKQAGCRVDAIGMQSHYGMGHPQASEVEASIEALAEAAGKVAITELDINVLPWPSNIAGADVGQSAAASPRLNPYRDGLPAAKQAELAERYAMFFRLYNHHADVIDRVTFWGLDDGRSWHNGWPVRGRTAHSLLFDRSLAPKPAFDAVLRTATETP</sequence>
<keyword evidence="7" id="KW-0858">Xylan degradation</keyword>
<dbReference type="SMART" id="SM00633">
    <property type="entry name" value="Glyco_10"/>
    <property type="match status" value="1"/>
</dbReference>
<comment type="similarity">
    <text evidence="5">Belongs to the glycosyl hydrolase 10 (cellulase F) family.</text>
</comment>
<evidence type="ECO:0000313" key="8">
    <source>
        <dbReference type="Proteomes" id="UP000317421"/>
    </source>
</evidence>
<dbReference type="InterPro" id="IPR044846">
    <property type="entry name" value="GH10"/>
</dbReference>
<dbReference type="PANTHER" id="PTHR31490">
    <property type="entry name" value="GLYCOSYL HYDROLASE"/>
    <property type="match status" value="1"/>
</dbReference>
<evidence type="ECO:0000259" key="6">
    <source>
        <dbReference type="PROSITE" id="PS51760"/>
    </source>
</evidence>
<name>A0A5C6A3B7_9BACT</name>
<keyword evidence="3 5" id="KW-0326">Glycosidase</keyword>
<dbReference type="PROSITE" id="PS51760">
    <property type="entry name" value="GH10_2"/>
    <property type="match status" value="1"/>
</dbReference>
<feature type="domain" description="GH10" evidence="6">
    <location>
        <begin position="25"/>
        <end position="372"/>
    </location>
</feature>
<reference evidence="7 8" key="1">
    <citation type="submission" date="2019-02" db="EMBL/GenBank/DDBJ databases">
        <title>Deep-cultivation of Planctomycetes and their phenomic and genomic characterization uncovers novel biology.</title>
        <authorList>
            <person name="Wiegand S."/>
            <person name="Jogler M."/>
            <person name="Boedeker C."/>
            <person name="Pinto D."/>
            <person name="Vollmers J."/>
            <person name="Rivas-Marin E."/>
            <person name="Kohn T."/>
            <person name="Peeters S.H."/>
            <person name="Heuer A."/>
            <person name="Rast P."/>
            <person name="Oberbeckmann S."/>
            <person name="Bunk B."/>
            <person name="Jeske O."/>
            <person name="Meyerdierks A."/>
            <person name="Storesund J.E."/>
            <person name="Kallscheuer N."/>
            <person name="Luecker S."/>
            <person name="Lage O.M."/>
            <person name="Pohl T."/>
            <person name="Merkel B.J."/>
            <person name="Hornburger P."/>
            <person name="Mueller R.-W."/>
            <person name="Bruemmer F."/>
            <person name="Labrenz M."/>
            <person name="Spormann A.M."/>
            <person name="Op Den Camp H."/>
            <person name="Overmann J."/>
            <person name="Amann R."/>
            <person name="Jetten M.S.M."/>
            <person name="Mascher T."/>
            <person name="Medema M.H."/>
            <person name="Devos D.P."/>
            <person name="Kaster A.-K."/>
            <person name="Ovreas L."/>
            <person name="Rohde M."/>
            <person name="Galperin M.Y."/>
            <person name="Jogler C."/>
        </authorList>
    </citation>
    <scope>NUCLEOTIDE SEQUENCE [LARGE SCALE GENOMIC DNA]</scope>
    <source>
        <strain evidence="7 8">Pla108</strain>
    </source>
</reference>
<evidence type="ECO:0000256" key="3">
    <source>
        <dbReference type="ARBA" id="ARBA00023295"/>
    </source>
</evidence>
<keyword evidence="8" id="KW-1185">Reference proteome</keyword>
<keyword evidence="4 5" id="KW-0624">Polysaccharide degradation</keyword>
<evidence type="ECO:0000256" key="2">
    <source>
        <dbReference type="ARBA" id="ARBA00023277"/>
    </source>
</evidence>
<keyword evidence="1 5" id="KW-0378">Hydrolase</keyword>
<evidence type="ECO:0000256" key="4">
    <source>
        <dbReference type="ARBA" id="ARBA00023326"/>
    </source>
</evidence>
<dbReference type="RefSeq" id="WP_146446707.1">
    <property type="nucleotide sequence ID" value="NZ_SJPR01000009.1"/>
</dbReference>
<evidence type="ECO:0000313" key="7">
    <source>
        <dbReference type="EMBL" id="TWT92893.1"/>
    </source>
</evidence>
<dbReference type="EMBL" id="SJPR01000009">
    <property type="protein sequence ID" value="TWT92893.1"/>
    <property type="molecule type" value="Genomic_DNA"/>
</dbReference>
<evidence type="ECO:0000256" key="5">
    <source>
        <dbReference type="RuleBase" id="RU361174"/>
    </source>
</evidence>
<dbReference type="EC" id="3.2.1.8" evidence="5"/>
<dbReference type="Pfam" id="PF00331">
    <property type="entry name" value="Glyco_hydro_10"/>
    <property type="match status" value="1"/>
</dbReference>
<evidence type="ECO:0000256" key="1">
    <source>
        <dbReference type="ARBA" id="ARBA00022801"/>
    </source>
</evidence>
<comment type="caution">
    <text evidence="7">The sequence shown here is derived from an EMBL/GenBank/DDBJ whole genome shotgun (WGS) entry which is preliminary data.</text>
</comment>
<dbReference type="GO" id="GO:0031176">
    <property type="term" value="F:endo-1,4-beta-xylanase activity"/>
    <property type="evidence" value="ECO:0007669"/>
    <property type="project" value="UniProtKB-EC"/>
</dbReference>
<protein>
    <recommendedName>
        <fullName evidence="5">Beta-xylanase</fullName>
        <ecNumber evidence="5">3.2.1.8</ecNumber>
    </recommendedName>
</protein>
<gene>
    <name evidence="7" type="primary">xylI</name>
    <name evidence="7" type="ORF">Pla108_40330</name>
</gene>
<dbReference type="AlphaFoldDB" id="A0A5C6A3B7"/>